<dbReference type="GO" id="GO:0006355">
    <property type="term" value="P:regulation of DNA-templated transcription"/>
    <property type="evidence" value="ECO:0007669"/>
    <property type="project" value="InterPro"/>
</dbReference>
<dbReference type="EMBL" id="QEHR01000004">
    <property type="protein sequence ID" value="PVW15145.1"/>
    <property type="molecule type" value="Genomic_DNA"/>
</dbReference>
<protein>
    <recommendedName>
        <fullName evidence="3">Toxin-antitoxin system protein</fullName>
    </recommendedName>
</protein>
<dbReference type="SUPFAM" id="SSF47598">
    <property type="entry name" value="Ribbon-helix-helix"/>
    <property type="match status" value="1"/>
</dbReference>
<evidence type="ECO:0008006" key="3">
    <source>
        <dbReference type="Google" id="ProtNLM"/>
    </source>
</evidence>
<dbReference type="AlphaFoldDB" id="A0A2U0I223"/>
<accession>A0A2U0I223</accession>
<dbReference type="OrthoDB" id="1447998at2"/>
<dbReference type="InterPro" id="IPR013321">
    <property type="entry name" value="Arc_rbn_hlx_hlx"/>
</dbReference>
<dbReference type="Gene3D" id="1.10.1220.10">
    <property type="entry name" value="Met repressor-like"/>
    <property type="match status" value="1"/>
</dbReference>
<gene>
    <name evidence="1" type="ORF">DDV96_06975</name>
</gene>
<evidence type="ECO:0000313" key="2">
    <source>
        <dbReference type="Proteomes" id="UP000245962"/>
    </source>
</evidence>
<evidence type="ECO:0000313" key="1">
    <source>
        <dbReference type="EMBL" id="PVW15145.1"/>
    </source>
</evidence>
<sequence length="85" mass="9897">MNKLCIMKVQTALRFDKELLELVKAKAKAQKRSLNNYIEYLLYREVGNIPNEETKKAIEDAHNDVNLTVIDDLDQFLDEIVNETD</sequence>
<dbReference type="Proteomes" id="UP000245962">
    <property type="component" value="Unassembled WGS sequence"/>
</dbReference>
<name>A0A2U0I223_9FLAO</name>
<dbReference type="InterPro" id="IPR010985">
    <property type="entry name" value="Ribbon_hlx_hlx"/>
</dbReference>
<keyword evidence="2" id="KW-1185">Reference proteome</keyword>
<comment type="caution">
    <text evidence="1">The sequence shown here is derived from an EMBL/GenBank/DDBJ whole genome shotgun (WGS) entry which is preliminary data.</text>
</comment>
<proteinExistence type="predicted"/>
<organism evidence="1 2">
    <name type="scientific">Marixanthomonas spongiae</name>
    <dbReference type="NCBI Taxonomy" id="2174845"/>
    <lineage>
        <taxon>Bacteria</taxon>
        <taxon>Pseudomonadati</taxon>
        <taxon>Bacteroidota</taxon>
        <taxon>Flavobacteriia</taxon>
        <taxon>Flavobacteriales</taxon>
        <taxon>Flavobacteriaceae</taxon>
        <taxon>Marixanthomonas</taxon>
    </lineage>
</organism>
<reference evidence="1 2" key="1">
    <citation type="submission" date="2018-04" db="EMBL/GenBank/DDBJ databases">
        <title>Marixanthomonas spongiae HN-E44 sp. nov., isolated from a marine sponge.</title>
        <authorList>
            <person name="Luo L."/>
            <person name="Zhuang L."/>
        </authorList>
    </citation>
    <scope>NUCLEOTIDE SEQUENCE [LARGE SCALE GENOMIC DNA]</scope>
    <source>
        <strain evidence="1 2">HN-E44</strain>
    </source>
</reference>